<dbReference type="RefSeq" id="WP_280629485.1">
    <property type="nucleotide sequence ID" value="NZ_CP123498.1"/>
</dbReference>
<reference evidence="1" key="1">
    <citation type="submission" date="2023-04" db="EMBL/GenBank/DDBJ databases">
        <title>Genome dynamics across the evolutionary transition to endosymbiosis.</title>
        <authorList>
            <person name="Siozios S."/>
            <person name="Nadal-Jimenez P."/>
            <person name="Azagi T."/>
            <person name="Sprong H."/>
            <person name="Frost C.L."/>
            <person name="Parratt S.R."/>
            <person name="Taylor G."/>
            <person name="Brettell L."/>
            <person name="Lew K.C."/>
            <person name="Croft L."/>
            <person name="King K.C."/>
            <person name="Brockhurst M.A."/>
            <person name="Hypsa V."/>
            <person name="Novakova E."/>
            <person name="Darby A.C."/>
            <person name="Hurst G.D.D."/>
        </authorList>
    </citation>
    <scope>NUCLEOTIDE SEQUENCE</scope>
    <source>
        <strain evidence="1">AIh</strain>
    </source>
</reference>
<protein>
    <submittedName>
        <fullName evidence="1">Uncharacterized protein</fullName>
    </submittedName>
</protein>
<gene>
    <name evidence="1" type="ORF">QE207_03360</name>
</gene>
<dbReference type="Proteomes" id="UP001177597">
    <property type="component" value="Chromosome"/>
</dbReference>
<evidence type="ECO:0000313" key="2">
    <source>
        <dbReference type="Proteomes" id="UP001177597"/>
    </source>
</evidence>
<name>A0AA95GG26_9GAMM</name>
<proteinExistence type="predicted"/>
<organism evidence="1 2">
    <name type="scientific">Arsenophonus nasoniae</name>
    <name type="common">son-killer infecting Nasonia vitripennis</name>
    <dbReference type="NCBI Taxonomy" id="638"/>
    <lineage>
        <taxon>Bacteria</taxon>
        <taxon>Pseudomonadati</taxon>
        <taxon>Pseudomonadota</taxon>
        <taxon>Gammaproteobacteria</taxon>
        <taxon>Enterobacterales</taxon>
        <taxon>Morganellaceae</taxon>
        <taxon>Arsenophonus</taxon>
    </lineage>
</organism>
<dbReference type="EMBL" id="CP123498">
    <property type="protein sequence ID" value="WGL95663.1"/>
    <property type="molecule type" value="Genomic_DNA"/>
</dbReference>
<sequence length="296" mass="33959">MSNINIIDGIKSFFSSTANVKNKAEQSATANKFDKLSIAMEKWRDPSDKDEIEQHLQTLSHQQSIDNTETVYAKLSAFIRLATLAGETHRHDFKIQLSPYLDMSSLDTYNGFSQITISVKDVLNKESIWFGDPMYELFCAMKVPLTNSSEYLATKSSMSEDELHSFMQKELALVIDNNDPQSFRLHGIEDKNQERLDIAKFSLEVRQKMMKNKPFLQSFIMAKMKCFDYFSATASSLSSIFSELACHNSLEMAQSLKGEFDKVRENTEQTLFNLFNQKNIDTENIIEHCNTLMKKI</sequence>
<evidence type="ECO:0000313" key="1">
    <source>
        <dbReference type="EMBL" id="WGL95663.1"/>
    </source>
</evidence>
<accession>A0AA95GG26</accession>
<dbReference type="AlphaFoldDB" id="A0AA95GG26"/>